<evidence type="ECO:0000259" key="4">
    <source>
        <dbReference type="PROSITE" id="PS50010"/>
    </source>
</evidence>
<dbReference type="Pfam" id="PF17838">
    <property type="entry name" value="PH_16"/>
    <property type="match status" value="1"/>
</dbReference>
<dbReference type="InterPro" id="IPR041020">
    <property type="entry name" value="PH_16"/>
</dbReference>
<dbReference type="AlphaFoldDB" id="A0A0K0D8P4"/>
<dbReference type="GO" id="GO:0005737">
    <property type="term" value="C:cytoplasm"/>
    <property type="evidence" value="ECO:0007669"/>
    <property type="project" value="UniProtKB-SubCell"/>
</dbReference>
<accession>A0A0K0D8P4</accession>
<dbReference type="Proteomes" id="UP000035642">
    <property type="component" value="Unassembled WGS sequence"/>
</dbReference>
<keyword evidence="5" id="KW-1185">Reference proteome</keyword>
<dbReference type="InterPro" id="IPR000219">
    <property type="entry name" value="DH_dom"/>
</dbReference>
<dbReference type="Gene3D" id="1.20.900.10">
    <property type="entry name" value="Dbl homology (DH) domain"/>
    <property type="match status" value="1"/>
</dbReference>
<dbReference type="GO" id="GO:0005085">
    <property type="term" value="F:guanyl-nucleotide exchange factor activity"/>
    <property type="evidence" value="ECO:0007669"/>
    <property type="project" value="InterPro"/>
</dbReference>
<evidence type="ECO:0000256" key="2">
    <source>
        <dbReference type="ARBA" id="ARBA00022490"/>
    </source>
</evidence>
<dbReference type="Gene3D" id="2.30.29.30">
    <property type="entry name" value="Pleckstrin-homology domain (PH domain)/Phosphotyrosine-binding domain (PTB)"/>
    <property type="match status" value="1"/>
</dbReference>
<dbReference type="SUPFAM" id="SSF50729">
    <property type="entry name" value="PH domain-like"/>
    <property type="match status" value="1"/>
</dbReference>
<proteinExistence type="predicted"/>
<comment type="subcellular location">
    <subcellularLocation>
        <location evidence="1">Cytoplasm</location>
    </subcellularLocation>
</comment>
<dbReference type="STRING" id="6313.A0A0K0D8P4"/>
<reference evidence="5" key="1">
    <citation type="submission" date="2012-09" db="EMBL/GenBank/DDBJ databases">
        <authorList>
            <person name="Martin A.A."/>
        </authorList>
    </citation>
    <scope>NUCLEOTIDE SEQUENCE</scope>
</reference>
<dbReference type="SUPFAM" id="SSF48065">
    <property type="entry name" value="DBL homology domain (DH-domain)"/>
    <property type="match status" value="1"/>
</dbReference>
<sequence length="130" mass="15445">MQRLVKYPLLLEAIAEYTDVESEEYDRLLRTIESTKRILRAVNTAKENAENVRRLEELQRRLDTTPFDKEYGSHDYAHLDLTRYRLVHHGPLTCRFSRKKTIKLHVVLLENMLVFLTNHGKDKLQLKVLL</sequence>
<evidence type="ECO:0000256" key="1">
    <source>
        <dbReference type="ARBA" id="ARBA00004496"/>
    </source>
</evidence>
<organism evidence="5 6">
    <name type="scientific">Angiostrongylus cantonensis</name>
    <name type="common">Rat lungworm</name>
    <dbReference type="NCBI Taxonomy" id="6313"/>
    <lineage>
        <taxon>Eukaryota</taxon>
        <taxon>Metazoa</taxon>
        <taxon>Ecdysozoa</taxon>
        <taxon>Nematoda</taxon>
        <taxon>Chromadorea</taxon>
        <taxon>Rhabditida</taxon>
        <taxon>Rhabditina</taxon>
        <taxon>Rhabditomorpha</taxon>
        <taxon>Strongyloidea</taxon>
        <taxon>Metastrongylidae</taxon>
        <taxon>Angiostrongylus</taxon>
    </lineage>
</organism>
<evidence type="ECO:0000313" key="5">
    <source>
        <dbReference type="Proteomes" id="UP000035642"/>
    </source>
</evidence>
<evidence type="ECO:0000256" key="3">
    <source>
        <dbReference type="ARBA" id="ARBA00022553"/>
    </source>
</evidence>
<evidence type="ECO:0000313" key="6">
    <source>
        <dbReference type="WBParaSite" id="ACAC_0000643901-mRNA-1"/>
    </source>
</evidence>
<reference evidence="6" key="2">
    <citation type="submission" date="2017-02" db="UniProtKB">
        <authorList>
            <consortium name="WormBaseParasite"/>
        </authorList>
    </citation>
    <scope>IDENTIFICATION</scope>
</reference>
<dbReference type="PROSITE" id="PS50010">
    <property type="entry name" value="DH_2"/>
    <property type="match status" value="1"/>
</dbReference>
<keyword evidence="2" id="KW-0963">Cytoplasm</keyword>
<dbReference type="WBParaSite" id="ACAC_0000643901-mRNA-1">
    <property type="protein sequence ID" value="ACAC_0000643901-mRNA-1"/>
    <property type="gene ID" value="ACAC_0000643901"/>
</dbReference>
<dbReference type="PANTHER" id="PTHR45872">
    <property type="entry name" value="RHO GUANINE NUCLEOTIDE EXCHANGE FACTOR 2, ISOFORM D"/>
    <property type="match status" value="1"/>
</dbReference>
<protein>
    <submittedName>
        <fullName evidence="6">DH domain-containing protein</fullName>
    </submittedName>
</protein>
<keyword evidence="3" id="KW-0597">Phosphoprotein</keyword>
<feature type="domain" description="DH" evidence="4">
    <location>
        <begin position="1"/>
        <end position="45"/>
    </location>
</feature>
<dbReference type="PANTHER" id="PTHR45872:SF2">
    <property type="entry name" value="RHO GUANINE NUCLEOTIDE EXCHANGE FACTOR 2, ISOFORM D"/>
    <property type="match status" value="1"/>
</dbReference>
<name>A0A0K0D8P4_ANGCA</name>
<dbReference type="GO" id="GO:0007186">
    <property type="term" value="P:G protein-coupled receptor signaling pathway"/>
    <property type="evidence" value="ECO:0007669"/>
    <property type="project" value="TreeGrafter"/>
</dbReference>
<dbReference type="Pfam" id="PF00621">
    <property type="entry name" value="RhoGEF"/>
    <property type="match status" value="1"/>
</dbReference>
<dbReference type="GO" id="GO:0001664">
    <property type="term" value="F:G protein-coupled receptor binding"/>
    <property type="evidence" value="ECO:0007669"/>
    <property type="project" value="TreeGrafter"/>
</dbReference>
<dbReference type="InterPro" id="IPR011993">
    <property type="entry name" value="PH-like_dom_sf"/>
</dbReference>
<dbReference type="InterPro" id="IPR035899">
    <property type="entry name" value="DBL_dom_sf"/>
</dbReference>